<accession>A0AAV5W1I1</accession>
<evidence type="ECO:0000313" key="2">
    <source>
        <dbReference type="Proteomes" id="UP001432322"/>
    </source>
</evidence>
<proteinExistence type="predicted"/>
<reference evidence="1" key="1">
    <citation type="submission" date="2023-10" db="EMBL/GenBank/DDBJ databases">
        <title>Genome assembly of Pristionchus species.</title>
        <authorList>
            <person name="Yoshida K."/>
            <person name="Sommer R.J."/>
        </authorList>
    </citation>
    <scope>NUCLEOTIDE SEQUENCE</scope>
    <source>
        <strain evidence="1">RS5133</strain>
    </source>
</reference>
<keyword evidence="2" id="KW-1185">Reference proteome</keyword>
<evidence type="ECO:0000313" key="1">
    <source>
        <dbReference type="EMBL" id="GMT25676.1"/>
    </source>
</evidence>
<dbReference type="Proteomes" id="UP001432322">
    <property type="component" value="Unassembled WGS sequence"/>
</dbReference>
<dbReference type="AlphaFoldDB" id="A0AAV5W1I1"/>
<feature type="non-terminal residue" evidence="1">
    <location>
        <position position="1"/>
    </location>
</feature>
<name>A0AAV5W1I1_9BILA</name>
<organism evidence="1 2">
    <name type="scientific">Pristionchus fissidentatus</name>
    <dbReference type="NCBI Taxonomy" id="1538716"/>
    <lineage>
        <taxon>Eukaryota</taxon>
        <taxon>Metazoa</taxon>
        <taxon>Ecdysozoa</taxon>
        <taxon>Nematoda</taxon>
        <taxon>Chromadorea</taxon>
        <taxon>Rhabditida</taxon>
        <taxon>Rhabditina</taxon>
        <taxon>Diplogasteromorpha</taxon>
        <taxon>Diplogasteroidea</taxon>
        <taxon>Neodiplogasteridae</taxon>
        <taxon>Pristionchus</taxon>
    </lineage>
</organism>
<protein>
    <submittedName>
        <fullName evidence="1">Uncharacterized protein</fullName>
    </submittedName>
</protein>
<sequence>IVDVEEEKLKECYLVAIHRGKLIFSNYILNDGTAIKLSTNIIVLGCYFNRIFGNDNSPLLYFCQQLCNSCSLFVL</sequence>
<gene>
    <name evidence="1" type="ORF">PFISCL1PPCAC_16973</name>
</gene>
<dbReference type="EMBL" id="BTSY01000004">
    <property type="protein sequence ID" value="GMT25676.1"/>
    <property type="molecule type" value="Genomic_DNA"/>
</dbReference>
<comment type="caution">
    <text evidence="1">The sequence shown here is derived from an EMBL/GenBank/DDBJ whole genome shotgun (WGS) entry which is preliminary data.</text>
</comment>
<feature type="non-terminal residue" evidence="1">
    <location>
        <position position="75"/>
    </location>
</feature>